<name>A0A2M7VE47_9BACT</name>
<dbReference type="GO" id="GO:0005886">
    <property type="term" value="C:plasma membrane"/>
    <property type="evidence" value="ECO:0007669"/>
    <property type="project" value="UniProtKB-UniRule"/>
</dbReference>
<keyword evidence="6 7" id="KW-0961">Cell wall biogenesis/degradation</keyword>
<evidence type="ECO:0000256" key="3">
    <source>
        <dbReference type="ARBA" id="ARBA00022989"/>
    </source>
</evidence>
<dbReference type="EC" id="4.2.2.29" evidence="7"/>
<evidence type="ECO:0000256" key="2">
    <source>
        <dbReference type="ARBA" id="ARBA00022692"/>
    </source>
</evidence>
<evidence type="ECO:0000313" key="8">
    <source>
        <dbReference type="EMBL" id="PIZ98760.1"/>
    </source>
</evidence>
<dbReference type="CDD" id="cd08010">
    <property type="entry name" value="MltG_like"/>
    <property type="match status" value="1"/>
</dbReference>
<dbReference type="PANTHER" id="PTHR30518:SF2">
    <property type="entry name" value="ENDOLYTIC MUREIN TRANSGLYCOSYLASE"/>
    <property type="match status" value="1"/>
</dbReference>
<evidence type="ECO:0000313" key="9">
    <source>
        <dbReference type="Proteomes" id="UP000230405"/>
    </source>
</evidence>
<keyword evidence="1 7" id="KW-1003">Cell membrane</keyword>
<dbReference type="AlphaFoldDB" id="A0A2M7VE47"/>
<keyword evidence="5 7" id="KW-0456">Lyase</keyword>
<evidence type="ECO:0000256" key="4">
    <source>
        <dbReference type="ARBA" id="ARBA00023136"/>
    </source>
</evidence>
<dbReference type="EMBL" id="PFPO01000068">
    <property type="protein sequence ID" value="PIZ98760.1"/>
    <property type="molecule type" value="Genomic_DNA"/>
</dbReference>
<dbReference type="GO" id="GO:0009252">
    <property type="term" value="P:peptidoglycan biosynthetic process"/>
    <property type="evidence" value="ECO:0007669"/>
    <property type="project" value="UniProtKB-UniRule"/>
</dbReference>
<sequence>MKLFFISLSVILIIFLVLIVVPKNLAPTEISIPAGISSWQICQNLAQADVIRQPLVLMTLLLITNKKDQIVANDYLFTEALNYWQVLQIITQPKSINQEQSITIIEGWTNEEIAQYLAQQNIVSVAEFKTALAKDYDYDFLATPTVDYLQGYLFPDTYRIYQQTSAEEIINKMLDNFSQKISAEIRTKITQKKLKLTDVINLASIIEKEVPTNQDRRLVADIFWRRLQDNYPLQSDATVNYITHKGTTQPSYTDTEIQSAYNTYRQAGLPPGPICNPSLSAIQAVIEPLANDYYFFLTTKDGAVIYSRNYPEHLQNKRKYLD</sequence>
<dbReference type="InterPro" id="IPR003770">
    <property type="entry name" value="MLTG-like"/>
</dbReference>
<dbReference type="HAMAP" id="MF_02065">
    <property type="entry name" value="MltG"/>
    <property type="match status" value="1"/>
</dbReference>
<evidence type="ECO:0000256" key="6">
    <source>
        <dbReference type="ARBA" id="ARBA00023316"/>
    </source>
</evidence>
<dbReference type="GO" id="GO:0071555">
    <property type="term" value="P:cell wall organization"/>
    <property type="evidence" value="ECO:0007669"/>
    <property type="project" value="UniProtKB-KW"/>
</dbReference>
<organism evidence="8 9">
    <name type="scientific">Candidatus Komeilibacteria bacterium CG_4_10_14_0_2_um_filter_37_10</name>
    <dbReference type="NCBI Taxonomy" id="1974470"/>
    <lineage>
        <taxon>Bacteria</taxon>
        <taxon>Candidatus Komeiliibacteriota</taxon>
    </lineage>
</organism>
<dbReference type="GO" id="GO:0008932">
    <property type="term" value="F:lytic endotransglycosylase activity"/>
    <property type="evidence" value="ECO:0007669"/>
    <property type="project" value="UniProtKB-UniRule"/>
</dbReference>
<protein>
    <recommendedName>
        <fullName evidence="7">Endolytic murein transglycosylase</fullName>
        <ecNumber evidence="7">4.2.2.29</ecNumber>
    </recommendedName>
    <alternativeName>
        <fullName evidence="7">Peptidoglycan lytic transglycosylase</fullName>
    </alternativeName>
    <alternativeName>
        <fullName evidence="7">Peptidoglycan polymerization terminase</fullName>
    </alternativeName>
</protein>
<dbReference type="Pfam" id="PF02618">
    <property type="entry name" value="YceG"/>
    <property type="match status" value="1"/>
</dbReference>
<comment type="caution">
    <text evidence="8">The sequence shown here is derived from an EMBL/GenBank/DDBJ whole genome shotgun (WGS) entry which is preliminary data.</text>
</comment>
<evidence type="ECO:0000256" key="5">
    <source>
        <dbReference type="ARBA" id="ARBA00023239"/>
    </source>
</evidence>
<evidence type="ECO:0000256" key="1">
    <source>
        <dbReference type="ARBA" id="ARBA00022475"/>
    </source>
</evidence>
<accession>A0A2M7VE47</accession>
<reference evidence="9" key="1">
    <citation type="submission" date="2017-09" db="EMBL/GenBank/DDBJ databases">
        <title>Depth-based differentiation of microbial function through sediment-hosted aquifers and enrichment of novel symbionts in the deep terrestrial subsurface.</title>
        <authorList>
            <person name="Probst A.J."/>
            <person name="Ladd B."/>
            <person name="Jarett J.K."/>
            <person name="Geller-Mcgrath D.E."/>
            <person name="Sieber C.M.K."/>
            <person name="Emerson J.B."/>
            <person name="Anantharaman K."/>
            <person name="Thomas B.C."/>
            <person name="Malmstrom R."/>
            <person name="Stieglmeier M."/>
            <person name="Klingl A."/>
            <person name="Woyke T."/>
            <person name="Ryan C.M."/>
            <person name="Banfield J.F."/>
        </authorList>
    </citation>
    <scope>NUCLEOTIDE SEQUENCE [LARGE SCALE GENOMIC DNA]</scope>
</reference>
<proteinExistence type="inferred from homology"/>
<dbReference type="Gene3D" id="3.30.1490.480">
    <property type="entry name" value="Endolytic murein transglycosylase"/>
    <property type="match status" value="1"/>
</dbReference>
<keyword evidence="3 7" id="KW-1133">Transmembrane helix</keyword>
<dbReference type="Proteomes" id="UP000230405">
    <property type="component" value="Unassembled WGS sequence"/>
</dbReference>
<gene>
    <name evidence="7" type="primary">mltG</name>
    <name evidence="8" type="ORF">COX77_03490</name>
</gene>
<comment type="similarity">
    <text evidence="7">Belongs to the transglycosylase MltG family.</text>
</comment>
<evidence type="ECO:0000256" key="7">
    <source>
        <dbReference type="HAMAP-Rule" id="MF_02065"/>
    </source>
</evidence>
<feature type="site" description="Important for catalytic activity" evidence="7">
    <location>
        <position position="209"/>
    </location>
</feature>
<dbReference type="PANTHER" id="PTHR30518">
    <property type="entry name" value="ENDOLYTIC MUREIN TRANSGLYCOSYLASE"/>
    <property type="match status" value="1"/>
</dbReference>
<dbReference type="NCBIfam" id="TIGR00247">
    <property type="entry name" value="endolytic transglycosylase MltG"/>
    <property type="match status" value="1"/>
</dbReference>
<comment type="function">
    <text evidence="7">Functions as a peptidoglycan terminase that cleaves nascent peptidoglycan strands endolytically to terminate their elongation.</text>
</comment>
<keyword evidence="2 7" id="KW-0812">Transmembrane</keyword>
<keyword evidence="4 7" id="KW-0472">Membrane</keyword>
<comment type="catalytic activity">
    <reaction evidence="7">
        <text>a peptidoglycan chain = a peptidoglycan chain with N-acetyl-1,6-anhydromuramyl-[peptide] at the reducing end + a peptidoglycan chain with N-acetylglucosamine at the non-reducing end.</text>
        <dbReference type="EC" id="4.2.2.29"/>
    </reaction>
</comment>